<accession>A0A1H2UR34</accession>
<evidence type="ECO:0000313" key="3">
    <source>
        <dbReference type="Proteomes" id="UP000199441"/>
    </source>
</evidence>
<dbReference type="InterPro" id="IPR005184">
    <property type="entry name" value="DUF306_Meta_HslJ"/>
</dbReference>
<dbReference type="Gene3D" id="2.40.128.270">
    <property type="match status" value="1"/>
</dbReference>
<dbReference type="PANTHER" id="PTHR35535">
    <property type="entry name" value="HEAT SHOCK PROTEIN HSLJ"/>
    <property type="match status" value="1"/>
</dbReference>
<organism evidence="2 3">
    <name type="scientific">Litoreibacter albidus</name>
    <dbReference type="NCBI Taxonomy" id="670155"/>
    <lineage>
        <taxon>Bacteria</taxon>
        <taxon>Pseudomonadati</taxon>
        <taxon>Pseudomonadota</taxon>
        <taxon>Alphaproteobacteria</taxon>
        <taxon>Rhodobacterales</taxon>
        <taxon>Roseobacteraceae</taxon>
        <taxon>Litoreibacter</taxon>
    </lineage>
</organism>
<dbReference type="STRING" id="670155.SAMN04488001_1242"/>
<evidence type="ECO:0000313" key="2">
    <source>
        <dbReference type="EMBL" id="SDW58029.1"/>
    </source>
</evidence>
<dbReference type="AlphaFoldDB" id="A0A1H2UR34"/>
<reference evidence="3" key="1">
    <citation type="submission" date="2016-10" db="EMBL/GenBank/DDBJ databases">
        <authorList>
            <person name="Varghese N."/>
            <person name="Submissions S."/>
        </authorList>
    </citation>
    <scope>NUCLEOTIDE SEQUENCE [LARGE SCALE GENOMIC DNA]</scope>
    <source>
        <strain evidence="3">DSM 26922</strain>
    </source>
</reference>
<dbReference type="PANTHER" id="PTHR35535:SF1">
    <property type="entry name" value="HEAT SHOCK PROTEIN HSLJ"/>
    <property type="match status" value="1"/>
</dbReference>
<keyword evidence="3" id="KW-1185">Reference proteome</keyword>
<dbReference type="EMBL" id="FNOI01000002">
    <property type="protein sequence ID" value="SDW58029.1"/>
    <property type="molecule type" value="Genomic_DNA"/>
</dbReference>
<dbReference type="OrthoDB" id="7777568at2"/>
<dbReference type="InterPro" id="IPR038670">
    <property type="entry name" value="HslJ-like_sf"/>
</dbReference>
<name>A0A1H2UR34_9RHOB</name>
<dbReference type="InterPro" id="IPR053147">
    <property type="entry name" value="Hsp_HslJ-like"/>
</dbReference>
<gene>
    <name evidence="2" type="ORF">SAMN04488001_1242</name>
</gene>
<feature type="domain" description="DUF306" evidence="1">
    <location>
        <begin position="28"/>
        <end position="124"/>
    </location>
</feature>
<dbReference type="RefSeq" id="WP_089945771.1">
    <property type="nucleotide sequence ID" value="NZ_FNOI01000002.1"/>
</dbReference>
<dbReference type="Proteomes" id="UP000199441">
    <property type="component" value="Unassembled WGS sequence"/>
</dbReference>
<evidence type="ECO:0000259" key="1">
    <source>
        <dbReference type="Pfam" id="PF03724"/>
    </source>
</evidence>
<protein>
    <submittedName>
        <fullName evidence="2">META domain-containing protein</fullName>
    </submittedName>
</protein>
<dbReference type="PROSITE" id="PS51257">
    <property type="entry name" value="PROKAR_LIPOPROTEIN"/>
    <property type="match status" value="1"/>
</dbReference>
<dbReference type="Pfam" id="PF03724">
    <property type="entry name" value="META"/>
    <property type="match status" value="1"/>
</dbReference>
<sequence length="128" mass="13529">MKLYALIALALLSACKDETISGYAPNGAVWRLETLNGAVFGARATLSFPETGRIAGHAPCNTYFGSQTAPYPWFAVEGLGSTKRACPDLNAESAYFEALAKVTLSEVSGGTLILSNDVGDQMVFKTSD</sequence>
<proteinExistence type="predicted"/>